<organism evidence="10 11">
    <name type="scientific">Acidicapsa dinghuensis</name>
    <dbReference type="NCBI Taxonomy" id="2218256"/>
    <lineage>
        <taxon>Bacteria</taxon>
        <taxon>Pseudomonadati</taxon>
        <taxon>Acidobacteriota</taxon>
        <taxon>Terriglobia</taxon>
        <taxon>Terriglobales</taxon>
        <taxon>Acidobacteriaceae</taxon>
        <taxon>Acidicapsa</taxon>
    </lineage>
</organism>
<feature type="binding site" evidence="8">
    <location>
        <position position="99"/>
    </location>
    <ligand>
        <name>Mg(2+)</name>
        <dbReference type="ChEBI" id="CHEBI:18420"/>
    </ligand>
</feature>
<evidence type="ECO:0000313" key="10">
    <source>
        <dbReference type="EMBL" id="MFC5860983.1"/>
    </source>
</evidence>
<dbReference type="Gene3D" id="3.40.50.1010">
    <property type="entry name" value="5'-nuclease"/>
    <property type="match status" value="1"/>
</dbReference>
<feature type="domain" description="PIN" evidence="9">
    <location>
        <begin position="4"/>
        <end position="125"/>
    </location>
</feature>
<dbReference type="InterPro" id="IPR002716">
    <property type="entry name" value="PIN_dom"/>
</dbReference>
<dbReference type="InterPro" id="IPR029060">
    <property type="entry name" value="PIN-like_dom_sf"/>
</dbReference>
<dbReference type="Proteomes" id="UP001596091">
    <property type="component" value="Unassembled WGS sequence"/>
</dbReference>
<comment type="caution">
    <text evidence="10">The sequence shown here is derived from an EMBL/GenBank/DDBJ whole genome shotgun (WGS) entry which is preliminary data.</text>
</comment>
<dbReference type="EC" id="3.1.-.-" evidence="8"/>
<evidence type="ECO:0000259" key="9">
    <source>
        <dbReference type="Pfam" id="PF01850"/>
    </source>
</evidence>
<keyword evidence="11" id="KW-1185">Reference proteome</keyword>
<keyword evidence="4 8" id="KW-0479">Metal-binding</keyword>
<keyword evidence="6 8" id="KW-0460">Magnesium</keyword>
<dbReference type="PANTHER" id="PTHR33653">
    <property type="entry name" value="RIBONUCLEASE VAPC2"/>
    <property type="match status" value="1"/>
</dbReference>
<reference evidence="11" key="1">
    <citation type="journal article" date="2019" name="Int. J. Syst. Evol. Microbiol.">
        <title>The Global Catalogue of Microorganisms (GCM) 10K type strain sequencing project: providing services to taxonomists for standard genome sequencing and annotation.</title>
        <authorList>
            <consortium name="The Broad Institute Genomics Platform"/>
            <consortium name="The Broad Institute Genome Sequencing Center for Infectious Disease"/>
            <person name="Wu L."/>
            <person name="Ma J."/>
        </authorList>
    </citation>
    <scope>NUCLEOTIDE SEQUENCE [LARGE SCALE GENOMIC DNA]</scope>
    <source>
        <strain evidence="11">JCM 4087</strain>
    </source>
</reference>
<comment type="function">
    <text evidence="8">Toxic component of a toxin-antitoxin (TA) system. An RNase.</text>
</comment>
<dbReference type="Pfam" id="PF01850">
    <property type="entry name" value="PIN"/>
    <property type="match status" value="1"/>
</dbReference>
<evidence type="ECO:0000256" key="2">
    <source>
        <dbReference type="ARBA" id="ARBA00022649"/>
    </source>
</evidence>
<dbReference type="PANTHER" id="PTHR33653:SF1">
    <property type="entry name" value="RIBONUCLEASE VAPC2"/>
    <property type="match status" value="1"/>
</dbReference>
<keyword evidence="5 8" id="KW-0378">Hydrolase</keyword>
<evidence type="ECO:0000256" key="6">
    <source>
        <dbReference type="ARBA" id="ARBA00022842"/>
    </source>
</evidence>
<evidence type="ECO:0000256" key="3">
    <source>
        <dbReference type="ARBA" id="ARBA00022722"/>
    </source>
</evidence>
<dbReference type="HAMAP" id="MF_00265">
    <property type="entry name" value="VapC_Nob1"/>
    <property type="match status" value="1"/>
</dbReference>
<comment type="similarity">
    <text evidence="7 8">Belongs to the PINc/VapC protein family.</text>
</comment>
<comment type="cofactor">
    <cofactor evidence="1 8">
        <name>Mg(2+)</name>
        <dbReference type="ChEBI" id="CHEBI:18420"/>
    </cofactor>
</comment>
<dbReference type="RefSeq" id="WP_263334709.1">
    <property type="nucleotide sequence ID" value="NZ_JAGSYH010000002.1"/>
</dbReference>
<evidence type="ECO:0000256" key="4">
    <source>
        <dbReference type="ARBA" id="ARBA00022723"/>
    </source>
</evidence>
<evidence type="ECO:0000256" key="1">
    <source>
        <dbReference type="ARBA" id="ARBA00001946"/>
    </source>
</evidence>
<sequence>MPVYLLDTDISSYIMKRNNAMVLRRLQTISMGDLAISVITKGELMFGVEVSPRKLQDRLALEGYLKHVEVLDYPADAAQHYAEIRAALKVAGTMIGANDLLIAAHARCLGLTLVTNNIREFGRVKGLALENWTAGVLKKLQS</sequence>
<accession>A0ABW1EDC5</accession>
<dbReference type="InterPro" id="IPR022907">
    <property type="entry name" value="VapC_family"/>
</dbReference>
<evidence type="ECO:0000256" key="7">
    <source>
        <dbReference type="ARBA" id="ARBA00038093"/>
    </source>
</evidence>
<keyword evidence="8" id="KW-0800">Toxin</keyword>
<name>A0ABW1EDC5_9BACT</name>
<evidence type="ECO:0000256" key="8">
    <source>
        <dbReference type="HAMAP-Rule" id="MF_00265"/>
    </source>
</evidence>
<evidence type="ECO:0000313" key="11">
    <source>
        <dbReference type="Proteomes" id="UP001596091"/>
    </source>
</evidence>
<proteinExistence type="inferred from homology"/>
<protein>
    <recommendedName>
        <fullName evidence="8">Ribonuclease VapC</fullName>
        <shortName evidence="8">RNase VapC</shortName>
        <ecNumber evidence="8">3.1.-.-</ecNumber>
    </recommendedName>
    <alternativeName>
        <fullName evidence="8">Toxin VapC</fullName>
    </alternativeName>
</protein>
<gene>
    <name evidence="8" type="primary">vapC</name>
    <name evidence="10" type="ORF">ACFPT7_01610</name>
</gene>
<dbReference type="InterPro" id="IPR050556">
    <property type="entry name" value="Type_II_TA_system_RNase"/>
</dbReference>
<dbReference type="SUPFAM" id="SSF88723">
    <property type="entry name" value="PIN domain-like"/>
    <property type="match status" value="1"/>
</dbReference>
<dbReference type="EMBL" id="JBHSPH010000001">
    <property type="protein sequence ID" value="MFC5860983.1"/>
    <property type="molecule type" value="Genomic_DNA"/>
</dbReference>
<keyword evidence="2 8" id="KW-1277">Toxin-antitoxin system</keyword>
<evidence type="ECO:0000256" key="5">
    <source>
        <dbReference type="ARBA" id="ARBA00022801"/>
    </source>
</evidence>
<feature type="binding site" evidence="8">
    <location>
        <position position="7"/>
    </location>
    <ligand>
        <name>Mg(2+)</name>
        <dbReference type="ChEBI" id="CHEBI:18420"/>
    </ligand>
</feature>
<keyword evidence="3 8" id="KW-0540">Nuclease</keyword>